<dbReference type="Gene3D" id="3.30.160.60">
    <property type="entry name" value="Classic Zinc Finger"/>
    <property type="match status" value="1"/>
</dbReference>
<reference evidence="2 3" key="2">
    <citation type="journal article" date="2010" name="Nucleic Acids Res.">
        <title>BeetleBase in 2010: revisions to provide comprehensive genomic information for Tribolium castaneum.</title>
        <authorList>
            <person name="Kim H.S."/>
            <person name="Murphy T."/>
            <person name="Xia J."/>
            <person name="Caragea D."/>
            <person name="Park Y."/>
            <person name="Beeman R.W."/>
            <person name="Lorenzen M.D."/>
            <person name="Butcher S."/>
            <person name="Manak J.R."/>
            <person name="Brown S.J."/>
        </authorList>
    </citation>
    <scope>GENOME REANNOTATION</scope>
    <source>
        <strain evidence="2 3">Georgia GA2</strain>
    </source>
</reference>
<proteinExistence type="predicted"/>
<sequence>MSDSQPKTYGQKGKIIHSQAREIIARVTEFMKNEAAVYQKTGLPLIPLTNYRQRVLAATRISEPTYHRVFKEAADVISGYLPAFPTPRHEGTTAKLEDHGGVPLSYVQPICIIPQLLIIPSNVQVQPEIVPFSCSSVLKSDYRCKYCEFATFFMTDLLRHVGSVHFSKGGSPSEVEYKCANCDFATFSQLVLLKHIRNWPGHQHYVKFSKNHV</sequence>
<dbReference type="Proteomes" id="UP000007266">
    <property type="component" value="Linkage group 6"/>
</dbReference>
<dbReference type="InParanoid" id="D2A4A1"/>
<reference evidence="2 3" key="1">
    <citation type="journal article" date="2008" name="Nature">
        <title>The genome of the model beetle and pest Tribolium castaneum.</title>
        <authorList>
            <consortium name="Tribolium Genome Sequencing Consortium"/>
            <person name="Richards S."/>
            <person name="Gibbs R.A."/>
            <person name="Weinstock G.M."/>
            <person name="Brown S.J."/>
            <person name="Denell R."/>
            <person name="Beeman R.W."/>
            <person name="Gibbs R."/>
            <person name="Beeman R.W."/>
            <person name="Brown S.J."/>
            <person name="Bucher G."/>
            <person name="Friedrich M."/>
            <person name="Grimmelikhuijzen C.J."/>
            <person name="Klingler M."/>
            <person name="Lorenzen M."/>
            <person name="Richards S."/>
            <person name="Roth S."/>
            <person name="Schroder R."/>
            <person name="Tautz D."/>
            <person name="Zdobnov E.M."/>
            <person name="Muzny D."/>
            <person name="Gibbs R.A."/>
            <person name="Weinstock G.M."/>
            <person name="Attaway T."/>
            <person name="Bell S."/>
            <person name="Buhay C.J."/>
            <person name="Chandrabose M.N."/>
            <person name="Chavez D."/>
            <person name="Clerk-Blankenburg K.P."/>
            <person name="Cree A."/>
            <person name="Dao M."/>
            <person name="Davis C."/>
            <person name="Chacko J."/>
            <person name="Dinh H."/>
            <person name="Dugan-Rocha S."/>
            <person name="Fowler G."/>
            <person name="Garner T.T."/>
            <person name="Garnes J."/>
            <person name="Gnirke A."/>
            <person name="Hawes A."/>
            <person name="Hernandez J."/>
            <person name="Hines S."/>
            <person name="Holder M."/>
            <person name="Hume J."/>
            <person name="Jhangiani S.N."/>
            <person name="Joshi V."/>
            <person name="Khan Z.M."/>
            <person name="Jackson L."/>
            <person name="Kovar C."/>
            <person name="Kowis A."/>
            <person name="Lee S."/>
            <person name="Lewis L.R."/>
            <person name="Margolis J."/>
            <person name="Morgan M."/>
            <person name="Nazareth L.V."/>
            <person name="Nguyen N."/>
            <person name="Okwuonu G."/>
            <person name="Parker D."/>
            <person name="Richards S."/>
            <person name="Ruiz S.J."/>
            <person name="Santibanez J."/>
            <person name="Savard J."/>
            <person name="Scherer S.E."/>
            <person name="Schneider B."/>
            <person name="Sodergren E."/>
            <person name="Tautz D."/>
            <person name="Vattahil S."/>
            <person name="Villasana D."/>
            <person name="White C.S."/>
            <person name="Wright R."/>
            <person name="Park Y."/>
            <person name="Beeman R.W."/>
            <person name="Lord J."/>
            <person name="Oppert B."/>
            <person name="Lorenzen M."/>
            <person name="Brown S."/>
            <person name="Wang L."/>
            <person name="Savard J."/>
            <person name="Tautz D."/>
            <person name="Richards S."/>
            <person name="Weinstock G."/>
            <person name="Gibbs R.A."/>
            <person name="Liu Y."/>
            <person name="Worley K."/>
            <person name="Weinstock G."/>
            <person name="Elsik C.G."/>
            <person name="Reese J.T."/>
            <person name="Elhaik E."/>
            <person name="Landan G."/>
            <person name="Graur D."/>
            <person name="Arensburger P."/>
            <person name="Atkinson P."/>
            <person name="Beeman R.W."/>
            <person name="Beidler J."/>
            <person name="Brown S.J."/>
            <person name="Demuth J.P."/>
            <person name="Drury D.W."/>
            <person name="Du Y.Z."/>
            <person name="Fujiwara H."/>
            <person name="Lorenzen M."/>
            <person name="Maselli V."/>
            <person name="Osanai M."/>
            <person name="Park Y."/>
            <person name="Robertson H.M."/>
            <person name="Tu Z."/>
            <person name="Wang J.J."/>
            <person name="Wang S."/>
            <person name="Richards S."/>
            <person name="Song H."/>
            <person name="Zhang L."/>
            <person name="Sodergren E."/>
            <person name="Werner D."/>
            <person name="Stanke M."/>
            <person name="Morgenstern B."/>
            <person name="Solovyev V."/>
            <person name="Kosarev P."/>
            <person name="Brown G."/>
            <person name="Chen H.C."/>
            <person name="Ermolaeva O."/>
            <person name="Hlavina W."/>
            <person name="Kapustin Y."/>
            <person name="Kiryutin B."/>
            <person name="Kitts P."/>
            <person name="Maglott D."/>
            <person name="Pruitt K."/>
            <person name="Sapojnikov V."/>
            <person name="Souvorov A."/>
            <person name="Mackey A.J."/>
            <person name="Waterhouse R.M."/>
            <person name="Wyder S."/>
            <person name="Zdobnov E.M."/>
            <person name="Zdobnov E.M."/>
            <person name="Wyder S."/>
            <person name="Kriventseva E.V."/>
            <person name="Kadowaki T."/>
            <person name="Bork P."/>
            <person name="Aranda M."/>
            <person name="Bao R."/>
            <person name="Beermann A."/>
            <person name="Berns N."/>
            <person name="Bolognesi R."/>
            <person name="Bonneton F."/>
            <person name="Bopp D."/>
            <person name="Brown S.J."/>
            <person name="Bucher G."/>
            <person name="Butts T."/>
            <person name="Chaumot A."/>
            <person name="Denell R.E."/>
            <person name="Ferrier D.E."/>
            <person name="Friedrich M."/>
            <person name="Gordon C.M."/>
            <person name="Jindra M."/>
            <person name="Klingler M."/>
            <person name="Lan Q."/>
            <person name="Lattorff H.M."/>
            <person name="Laudet V."/>
            <person name="von Levetsow C."/>
            <person name="Liu Z."/>
            <person name="Lutz R."/>
            <person name="Lynch J.A."/>
            <person name="da Fonseca R.N."/>
            <person name="Posnien N."/>
            <person name="Reuter R."/>
            <person name="Roth S."/>
            <person name="Savard J."/>
            <person name="Schinko J.B."/>
            <person name="Schmitt C."/>
            <person name="Schoppmeier M."/>
            <person name="Schroder R."/>
            <person name="Shippy T.D."/>
            <person name="Simonnet F."/>
            <person name="Marques-Souza H."/>
            <person name="Tautz D."/>
            <person name="Tomoyasu Y."/>
            <person name="Trauner J."/>
            <person name="Van der Zee M."/>
            <person name="Vervoort M."/>
            <person name="Wittkopp N."/>
            <person name="Wimmer E.A."/>
            <person name="Yang X."/>
            <person name="Jones A.K."/>
            <person name="Sattelle D.B."/>
            <person name="Ebert P.R."/>
            <person name="Nelson D."/>
            <person name="Scott J.G."/>
            <person name="Beeman R.W."/>
            <person name="Muthukrishnan S."/>
            <person name="Kramer K.J."/>
            <person name="Arakane Y."/>
            <person name="Beeman R.W."/>
            <person name="Zhu Q."/>
            <person name="Hogenkamp D."/>
            <person name="Dixit R."/>
            <person name="Oppert B."/>
            <person name="Jiang H."/>
            <person name="Zou Z."/>
            <person name="Marshall J."/>
            <person name="Elpidina E."/>
            <person name="Vinokurov K."/>
            <person name="Oppert C."/>
            <person name="Zou Z."/>
            <person name="Evans J."/>
            <person name="Lu Z."/>
            <person name="Zhao P."/>
            <person name="Sumathipala N."/>
            <person name="Altincicek B."/>
            <person name="Vilcinskas A."/>
            <person name="Williams M."/>
            <person name="Hultmark D."/>
            <person name="Hetru C."/>
            <person name="Jiang H."/>
            <person name="Grimmelikhuijzen C.J."/>
            <person name="Hauser F."/>
            <person name="Cazzamali G."/>
            <person name="Williamson M."/>
            <person name="Park Y."/>
            <person name="Li B."/>
            <person name="Tanaka Y."/>
            <person name="Predel R."/>
            <person name="Neupert S."/>
            <person name="Schachtner J."/>
            <person name="Verleyen P."/>
            <person name="Raible F."/>
            <person name="Bork P."/>
            <person name="Friedrich M."/>
            <person name="Walden K.K."/>
            <person name="Robertson H.M."/>
            <person name="Angeli S."/>
            <person name="Foret S."/>
            <person name="Bucher G."/>
            <person name="Schuetz S."/>
            <person name="Maleszka R."/>
            <person name="Wimmer E.A."/>
            <person name="Beeman R.W."/>
            <person name="Lorenzen M."/>
            <person name="Tomoyasu Y."/>
            <person name="Miller S.C."/>
            <person name="Grossmann D."/>
            <person name="Bucher G."/>
        </authorList>
    </citation>
    <scope>NUCLEOTIDE SEQUENCE [LARGE SCALE GENOMIC DNA]</scope>
    <source>
        <strain evidence="2 3">Georgia GA2</strain>
    </source>
</reference>
<evidence type="ECO:0000313" key="2">
    <source>
        <dbReference type="EMBL" id="EFA04821.2"/>
    </source>
</evidence>
<evidence type="ECO:0000259" key="1">
    <source>
        <dbReference type="SMART" id="SM00355"/>
    </source>
</evidence>
<evidence type="ECO:0000313" key="3">
    <source>
        <dbReference type="Proteomes" id="UP000007266"/>
    </source>
</evidence>
<keyword evidence="3" id="KW-1185">Reference proteome</keyword>
<dbReference type="KEGG" id="tca:103313478"/>
<name>D2A4A1_TRICA</name>
<feature type="domain" description="C2H2-type" evidence="1">
    <location>
        <begin position="177"/>
        <end position="202"/>
    </location>
</feature>
<accession>D2A4A1</accession>
<organism evidence="2 3">
    <name type="scientific">Tribolium castaneum</name>
    <name type="common">Red flour beetle</name>
    <dbReference type="NCBI Taxonomy" id="7070"/>
    <lineage>
        <taxon>Eukaryota</taxon>
        <taxon>Metazoa</taxon>
        <taxon>Ecdysozoa</taxon>
        <taxon>Arthropoda</taxon>
        <taxon>Hexapoda</taxon>
        <taxon>Insecta</taxon>
        <taxon>Pterygota</taxon>
        <taxon>Neoptera</taxon>
        <taxon>Endopterygota</taxon>
        <taxon>Coleoptera</taxon>
        <taxon>Polyphaga</taxon>
        <taxon>Cucujiformia</taxon>
        <taxon>Tenebrionidae</taxon>
        <taxon>Tenebrionidae incertae sedis</taxon>
        <taxon>Tribolium</taxon>
    </lineage>
</organism>
<protein>
    <recommendedName>
        <fullName evidence="1">C2H2-type domain-containing protein</fullName>
    </recommendedName>
</protein>
<dbReference type="OrthoDB" id="6769171at2759"/>
<dbReference type="InterPro" id="IPR013087">
    <property type="entry name" value="Znf_C2H2_type"/>
</dbReference>
<feature type="domain" description="C2H2-type" evidence="1">
    <location>
        <begin position="142"/>
        <end position="165"/>
    </location>
</feature>
<dbReference type="GO" id="GO:0045944">
    <property type="term" value="P:positive regulation of transcription by RNA polymerase II"/>
    <property type="evidence" value="ECO:0000318"/>
    <property type="project" value="GO_Central"/>
</dbReference>
<dbReference type="EMBL" id="KQ971348">
    <property type="protein sequence ID" value="EFA04821.2"/>
    <property type="molecule type" value="Genomic_DNA"/>
</dbReference>
<dbReference type="AlphaFoldDB" id="D2A4A1"/>
<dbReference type="SMART" id="SM00355">
    <property type="entry name" value="ZnF_C2H2"/>
    <property type="match status" value="2"/>
</dbReference>
<gene>
    <name evidence="2" type="primary">AUGUSTUS-3.0.2_14871</name>
    <name evidence="2" type="ORF">TcasGA2_TC014871</name>
</gene>
<dbReference type="GO" id="GO:0005634">
    <property type="term" value="C:nucleus"/>
    <property type="evidence" value="ECO:0000318"/>
    <property type="project" value="GO_Central"/>
</dbReference>
<dbReference type="HOGENOM" id="CLU_2112001_0_0_1"/>